<dbReference type="Gene3D" id="3.40.50.720">
    <property type="entry name" value="NAD(P)-binding Rossmann-like Domain"/>
    <property type="match status" value="1"/>
</dbReference>
<reference evidence="2 3" key="1">
    <citation type="journal article" date="2019" name="Genome Biol. Evol.">
        <title>Day and night: Metabolic profiles and evolutionary relationships of six axenic non-marine cyanobacteria.</title>
        <authorList>
            <person name="Will S.E."/>
            <person name="Henke P."/>
            <person name="Boedeker C."/>
            <person name="Huang S."/>
            <person name="Brinkmann H."/>
            <person name="Rohde M."/>
            <person name="Jarek M."/>
            <person name="Friedl T."/>
            <person name="Seufert S."/>
            <person name="Schumacher M."/>
            <person name="Overmann J."/>
            <person name="Neumann-Schaal M."/>
            <person name="Petersen J."/>
        </authorList>
    </citation>
    <scope>NUCLEOTIDE SEQUENCE [LARGE SCALE GENOMIC DNA]</scope>
    <source>
        <strain evidence="2 3">SAG 1403-4b</strain>
    </source>
</reference>
<keyword evidence="3" id="KW-1185">Reference proteome</keyword>
<dbReference type="PANTHER" id="PTHR10742">
    <property type="entry name" value="FLAVIN MONOAMINE OXIDASE"/>
    <property type="match status" value="1"/>
</dbReference>
<accession>A0A3S1ADH1</accession>
<evidence type="ECO:0000313" key="3">
    <source>
        <dbReference type="Proteomes" id="UP000276103"/>
    </source>
</evidence>
<dbReference type="InterPro" id="IPR002937">
    <property type="entry name" value="Amino_oxidase"/>
</dbReference>
<name>A0A3S1ADH1_ANAVA</name>
<comment type="caution">
    <text evidence="2">The sequence shown here is derived from an EMBL/GenBank/DDBJ whole genome shotgun (WGS) entry which is preliminary data.</text>
</comment>
<dbReference type="OrthoDB" id="547674at2"/>
<evidence type="ECO:0000259" key="1">
    <source>
        <dbReference type="Pfam" id="PF01593"/>
    </source>
</evidence>
<dbReference type="GO" id="GO:0001716">
    <property type="term" value="F:L-amino-acid oxidase activity"/>
    <property type="evidence" value="ECO:0007669"/>
    <property type="project" value="TreeGrafter"/>
</dbReference>
<dbReference type="SUPFAM" id="SSF51905">
    <property type="entry name" value="FAD/NAD(P)-binding domain"/>
    <property type="match status" value="1"/>
</dbReference>
<dbReference type="InterPro" id="IPR036188">
    <property type="entry name" value="FAD/NAD-bd_sf"/>
</dbReference>
<dbReference type="Gene3D" id="3.90.660.10">
    <property type="match status" value="1"/>
</dbReference>
<dbReference type="EMBL" id="RSCM01000003">
    <property type="protein sequence ID" value="RUS98411.1"/>
    <property type="molecule type" value="Genomic_DNA"/>
</dbReference>
<dbReference type="PANTHER" id="PTHR10742:SF342">
    <property type="entry name" value="AMINE OXIDASE"/>
    <property type="match status" value="1"/>
</dbReference>
<proteinExistence type="predicted"/>
<gene>
    <name evidence="2" type="ORF">DSM107003_14990</name>
</gene>
<organism evidence="2 3">
    <name type="scientific">Trichormus variabilis SAG 1403-4b</name>
    <dbReference type="NCBI Taxonomy" id="447716"/>
    <lineage>
        <taxon>Bacteria</taxon>
        <taxon>Bacillati</taxon>
        <taxon>Cyanobacteriota</taxon>
        <taxon>Cyanophyceae</taxon>
        <taxon>Nostocales</taxon>
        <taxon>Nostocaceae</taxon>
        <taxon>Trichormus</taxon>
    </lineage>
</organism>
<sequence>MLAATTSYAQVRAETSKTPGALEPTASPQNVIIIGAGISGLVAAYELASAGHTVRILEARERFGGRVLTLRNQFNAGDFFEAGAVRIPSNHNLTLAYTQHFGLNLKPFYPQKGFFVSFKKGQRTLLSLEELEKQVTSITRLTTQPQSTQRAGGKIDEWKKIAEGADLLPTAFAASLKGKIYLGDAVTRVEQSSLGVRVICQSGRIYYGDCAVCTVPLPVLEKINFYPSLSSPKQNAISGGYNYRAATRMFVEYPERFWEKDNLNGWAVIADRPEELWQPNWDSNSKAGILHAYFKDKNALAMDALNSEERLRSLLQRWEEILPGANNYQVRAVSYSWNNDPWSKAGWAYPSSSQEEKLFNEIGRREGKIYFAGEHTSAIRGWVQGALESGIKTAQQIHNSVHLLS</sequence>
<feature type="domain" description="Amine oxidase" evidence="1">
    <location>
        <begin position="162"/>
        <end position="397"/>
    </location>
</feature>
<dbReference type="GO" id="GO:0009063">
    <property type="term" value="P:amino acid catabolic process"/>
    <property type="evidence" value="ECO:0007669"/>
    <property type="project" value="TreeGrafter"/>
</dbReference>
<dbReference type="Gene3D" id="3.50.50.60">
    <property type="entry name" value="FAD/NAD(P)-binding domain"/>
    <property type="match status" value="1"/>
</dbReference>
<dbReference type="AlphaFoldDB" id="A0A3S1ADH1"/>
<dbReference type="Pfam" id="PF01593">
    <property type="entry name" value="Amino_oxidase"/>
    <property type="match status" value="2"/>
</dbReference>
<dbReference type="SUPFAM" id="SSF54373">
    <property type="entry name" value="FAD-linked reductases, C-terminal domain"/>
    <property type="match status" value="1"/>
</dbReference>
<dbReference type="Proteomes" id="UP000276103">
    <property type="component" value="Unassembled WGS sequence"/>
</dbReference>
<protein>
    <recommendedName>
        <fullName evidence="1">Amine oxidase domain-containing protein</fullName>
    </recommendedName>
</protein>
<evidence type="ECO:0000313" key="2">
    <source>
        <dbReference type="EMBL" id="RUS98411.1"/>
    </source>
</evidence>
<feature type="domain" description="Amine oxidase" evidence="1">
    <location>
        <begin position="38"/>
        <end position="138"/>
    </location>
</feature>
<dbReference type="InterPro" id="IPR050281">
    <property type="entry name" value="Flavin_monoamine_oxidase"/>
</dbReference>